<dbReference type="SUPFAM" id="SSF46689">
    <property type="entry name" value="Homeodomain-like"/>
    <property type="match status" value="2"/>
</dbReference>
<keyword evidence="6" id="KW-0238">DNA-binding</keyword>
<dbReference type="SMART" id="SM00342">
    <property type="entry name" value="HTH_ARAC"/>
    <property type="match status" value="1"/>
</dbReference>
<proteinExistence type="predicted"/>
<feature type="transmembrane region" description="Helical" evidence="9">
    <location>
        <begin position="291"/>
        <end position="310"/>
    </location>
</feature>
<keyword evidence="3 9" id="KW-0812">Transmembrane</keyword>
<accession>A0ABW3D776</accession>
<keyword evidence="12" id="KW-1185">Reference proteome</keyword>
<evidence type="ECO:0000256" key="4">
    <source>
        <dbReference type="ARBA" id="ARBA00022989"/>
    </source>
</evidence>
<gene>
    <name evidence="11" type="ORF">ACFQ03_04360</name>
</gene>
<keyword evidence="5" id="KW-0805">Transcription regulation</keyword>
<evidence type="ECO:0000256" key="6">
    <source>
        <dbReference type="ARBA" id="ARBA00023125"/>
    </source>
</evidence>
<sequence>MNPFFTFLARLSYKRKLMVYSLLISILPVFLIGFAASYRVTKVIQEEVDHTQQMVLNQIKNQLNDFIINLNIASISLSSNLTLEKSVNEGLSADNVNQSFEMIETIRKQKSFSSIRFEVSMISKRYQMVYSDLAKASFEYFNQMMDSEKPQYNSSFIITPRTYPNQEDLLLFRPIPLHTYYTDGVIILHVSISEILQFVDKLNLEDNRRLYVVDPSGKVIVSRNEKDIGTRLSGSPGMHEWWQQPPDTMEIALDGEKYQVASLKSSLNDWTYILMIPKADLTRKADSIRGFTWGIMGAMGLLSVMIALIGSRRFYHPIEKLLKTISGEGKWEDKHRDELQALDSFMLHMLRTNGELKDKLKEQIPDLRAGIFQQLLWGEITEAEMRAKVEQWDLPLKGALFKVCIAAVDEYKQWVEAYREKELPLIHYALKKVAEETFAEKLPCIVFTSQQGQIVIMIGSDMPNEEFQAAVRERADQVRHNVGRYFPFTVSVSISPACRDYSRLTSSYQEALTLLNYRLLLGNNVTLSDDDIGPSVRTSSRQIFQLHKQIVHSLVQRDLNGANRDLQQLVEAIPQYAQSSETVMGLFSYLLGELEYVFHEIKEDLHDVFDYPPYKTLYSFTTLEDLRKWMSNELFPSIVKQLETESGSKQKKIAQQTLLFIHDSFDSDLSLQQVANSFQMSDSQLSRIFKEETGKNFSEYLIEYRMKKAREWLEYTDMSIKEIAERLRYTNVQNFSRTFKQISGVPPGEYRKHARND</sequence>
<dbReference type="PANTHER" id="PTHR43280">
    <property type="entry name" value="ARAC-FAMILY TRANSCRIPTIONAL REGULATOR"/>
    <property type="match status" value="1"/>
</dbReference>
<dbReference type="InterPro" id="IPR018062">
    <property type="entry name" value="HTH_AraC-typ_CS"/>
</dbReference>
<dbReference type="PROSITE" id="PS01124">
    <property type="entry name" value="HTH_ARAC_FAMILY_2"/>
    <property type="match status" value="1"/>
</dbReference>
<dbReference type="Proteomes" id="UP001597120">
    <property type="component" value="Unassembled WGS sequence"/>
</dbReference>
<feature type="domain" description="HTH araC/xylS-type" evidence="10">
    <location>
        <begin position="655"/>
        <end position="753"/>
    </location>
</feature>
<organism evidence="11 12">
    <name type="scientific">Paenibacillus residui</name>
    <dbReference type="NCBI Taxonomy" id="629724"/>
    <lineage>
        <taxon>Bacteria</taxon>
        <taxon>Bacillati</taxon>
        <taxon>Bacillota</taxon>
        <taxon>Bacilli</taxon>
        <taxon>Bacillales</taxon>
        <taxon>Paenibacillaceae</taxon>
        <taxon>Paenibacillus</taxon>
    </lineage>
</organism>
<evidence type="ECO:0000256" key="8">
    <source>
        <dbReference type="ARBA" id="ARBA00023163"/>
    </source>
</evidence>
<evidence type="ECO:0000259" key="10">
    <source>
        <dbReference type="PROSITE" id="PS01124"/>
    </source>
</evidence>
<dbReference type="EMBL" id="JBHTIU010000012">
    <property type="protein sequence ID" value="MFD0868371.1"/>
    <property type="molecule type" value="Genomic_DNA"/>
</dbReference>
<dbReference type="InterPro" id="IPR018060">
    <property type="entry name" value="HTH_AraC"/>
</dbReference>
<evidence type="ECO:0000256" key="2">
    <source>
        <dbReference type="ARBA" id="ARBA00022475"/>
    </source>
</evidence>
<dbReference type="InterPro" id="IPR009057">
    <property type="entry name" value="Homeodomain-like_sf"/>
</dbReference>
<dbReference type="RefSeq" id="WP_379286303.1">
    <property type="nucleotide sequence ID" value="NZ_JBHTIU010000012.1"/>
</dbReference>
<comment type="caution">
    <text evidence="11">The sequence shown here is derived from an EMBL/GenBank/DDBJ whole genome shotgun (WGS) entry which is preliminary data.</text>
</comment>
<dbReference type="InterPro" id="IPR041522">
    <property type="entry name" value="CdaR_GGDEF"/>
</dbReference>
<comment type="subcellular location">
    <subcellularLocation>
        <location evidence="1">Cell membrane</location>
        <topology evidence="1">Multi-pass membrane protein</topology>
    </subcellularLocation>
</comment>
<evidence type="ECO:0000313" key="11">
    <source>
        <dbReference type="EMBL" id="MFD0868371.1"/>
    </source>
</evidence>
<evidence type="ECO:0000313" key="12">
    <source>
        <dbReference type="Proteomes" id="UP001597120"/>
    </source>
</evidence>
<name>A0ABW3D776_9BACL</name>
<dbReference type="Gene3D" id="1.10.10.60">
    <property type="entry name" value="Homeodomain-like"/>
    <property type="match status" value="2"/>
</dbReference>
<dbReference type="Pfam" id="PF17853">
    <property type="entry name" value="GGDEF_2"/>
    <property type="match status" value="1"/>
</dbReference>
<dbReference type="Pfam" id="PF12833">
    <property type="entry name" value="HTH_18"/>
    <property type="match status" value="1"/>
</dbReference>
<evidence type="ECO:0000256" key="9">
    <source>
        <dbReference type="SAM" id="Phobius"/>
    </source>
</evidence>
<keyword evidence="8" id="KW-0804">Transcription</keyword>
<evidence type="ECO:0000256" key="3">
    <source>
        <dbReference type="ARBA" id="ARBA00022692"/>
    </source>
</evidence>
<reference evidence="12" key="1">
    <citation type="journal article" date="2019" name="Int. J. Syst. Evol. Microbiol.">
        <title>The Global Catalogue of Microorganisms (GCM) 10K type strain sequencing project: providing services to taxonomists for standard genome sequencing and annotation.</title>
        <authorList>
            <consortium name="The Broad Institute Genomics Platform"/>
            <consortium name="The Broad Institute Genome Sequencing Center for Infectious Disease"/>
            <person name="Wu L."/>
            <person name="Ma J."/>
        </authorList>
    </citation>
    <scope>NUCLEOTIDE SEQUENCE [LARGE SCALE GENOMIC DNA]</scope>
    <source>
        <strain evidence="12">CCUG 57263</strain>
    </source>
</reference>
<keyword evidence="4 9" id="KW-1133">Transmembrane helix</keyword>
<dbReference type="Pfam" id="PF02743">
    <property type="entry name" value="dCache_1"/>
    <property type="match status" value="1"/>
</dbReference>
<dbReference type="Gene3D" id="3.30.450.20">
    <property type="entry name" value="PAS domain"/>
    <property type="match status" value="1"/>
</dbReference>
<keyword evidence="7 9" id="KW-0472">Membrane</keyword>
<dbReference type="PROSITE" id="PS00041">
    <property type="entry name" value="HTH_ARAC_FAMILY_1"/>
    <property type="match status" value="1"/>
</dbReference>
<feature type="transmembrane region" description="Helical" evidence="9">
    <location>
        <begin position="17"/>
        <end position="38"/>
    </location>
</feature>
<dbReference type="InterPro" id="IPR033479">
    <property type="entry name" value="dCache_1"/>
</dbReference>
<dbReference type="PANTHER" id="PTHR43280:SF10">
    <property type="entry name" value="REGULATORY PROTEIN POCR"/>
    <property type="match status" value="1"/>
</dbReference>
<keyword evidence="2" id="KW-1003">Cell membrane</keyword>
<evidence type="ECO:0000256" key="5">
    <source>
        <dbReference type="ARBA" id="ARBA00023015"/>
    </source>
</evidence>
<evidence type="ECO:0000256" key="7">
    <source>
        <dbReference type="ARBA" id="ARBA00023136"/>
    </source>
</evidence>
<evidence type="ECO:0000256" key="1">
    <source>
        <dbReference type="ARBA" id="ARBA00004651"/>
    </source>
</evidence>
<protein>
    <submittedName>
        <fullName evidence="11">Helix-turn-helix domain-containing protein</fullName>
    </submittedName>
</protein>